<dbReference type="AlphaFoldDB" id="A0ABC8RAJ9"/>
<comment type="caution">
    <text evidence="2">The sequence shown here is derived from an EMBL/GenBank/DDBJ whole genome shotgun (WGS) entry which is preliminary data.</text>
</comment>
<feature type="non-terminal residue" evidence="2">
    <location>
        <position position="103"/>
    </location>
</feature>
<protein>
    <submittedName>
        <fullName evidence="2">Uncharacterized protein</fullName>
    </submittedName>
</protein>
<reference evidence="2 3" key="1">
    <citation type="submission" date="2024-02" db="EMBL/GenBank/DDBJ databases">
        <authorList>
            <person name="Vignale AGUSTIN F."/>
            <person name="Sosa J E."/>
            <person name="Modenutti C."/>
        </authorList>
    </citation>
    <scope>NUCLEOTIDE SEQUENCE [LARGE SCALE GENOMIC DNA]</scope>
</reference>
<feature type="compositionally biased region" description="Basic residues" evidence="1">
    <location>
        <begin position="10"/>
        <end position="24"/>
    </location>
</feature>
<sequence length="103" mass="10375">MDTIPERVKHQSKKSKIGKGKLKTKTHEVSGSNSHPAGGNGSGSSSLPIGGSDKVSGGKDIRIGGGSCSQPVVGSGSVTSECVHGSCSQSGGKNVQRMKIVLE</sequence>
<evidence type="ECO:0000256" key="1">
    <source>
        <dbReference type="SAM" id="MobiDB-lite"/>
    </source>
</evidence>
<name>A0ABC8RAJ9_9AQUA</name>
<evidence type="ECO:0000313" key="2">
    <source>
        <dbReference type="EMBL" id="CAK9141974.1"/>
    </source>
</evidence>
<feature type="compositionally biased region" description="Polar residues" evidence="1">
    <location>
        <begin position="68"/>
        <end position="93"/>
    </location>
</feature>
<proteinExistence type="predicted"/>
<evidence type="ECO:0000313" key="3">
    <source>
        <dbReference type="Proteomes" id="UP001642360"/>
    </source>
</evidence>
<keyword evidence="3" id="KW-1185">Reference proteome</keyword>
<feature type="region of interest" description="Disordered" evidence="1">
    <location>
        <begin position="1"/>
        <end position="103"/>
    </location>
</feature>
<accession>A0ABC8RAJ9</accession>
<gene>
    <name evidence="2" type="ORF">ILEXP_LOCUS9605</name>
</gene>
<feature type="compositionally biased region" description="Low complexity" evidence="1">
    <location>
        <begin position="30"/>
        <end position="52"/>
    </location>
</feature>
<dbReference type="Proteomes" id="UP001642360">
    <property type="component" value="Unassembled WGS sequence"/>
</dbReference>
<organism evidence="2 3">
    <name type="scientific">Ilex paraguariensis</name>
    <name type="common">yerba mate</name>
    <dbReference type="NCBI Taxonomy" id="185542"/>
    <lineage>
        <taxon>Eukaryota</taxon>
        <taxon>Viridiplantae</taxon>
        <taxon>Streptophyta</taxon>
        <taxon>Embryophyta</taxon>
        <taxon>Tracheophyta</taxon>
        <taxon>Spermatophyta</taxon>
        <taxon>Magnoliopsida</taxon>
        <taxon>eudicotyledons</taxon>
        <taxon>Gunneridae</taxon>
        <taxon>Pentapetalae</taxon>
        <taxon>asterids</taxon>
        <taxon>campanulids</taxon>
        <taxon>Aquifoliales</taxon>
        <taxon>Aquifoliaceae</taxon>
        <taxon>Ilex</taxon>
    </lineage>
</organism>
<dbReference type="EMBL" id="CAUOFW020001184">
    <property type="protein sequence ID" value="CAK9141974.1"/>
    <property type="molecule type" value="Genomic_DNA"/>
</dbReference>